<evidence type="ECO:0000313" key="2">
    <source>
        <dbReference type="Proteomes" id="UP001064048"/>
    </source>
</evidence>
<dbReference type="EMBL" id="CM046106">
    <property type="protein sequence ID" value="KAI8435628.1"/>
    <property type="molecule type" value="Genomic_DNA"/>
</dbReference>
<gene>
    <name evidence="1" type="ORF">MSG28_003894</name>
</gene>
<keyword evidence="2" id="KW-1185">Reference proteome</keyword>
<evidence type="ECO:0000313" key="1">
    <source>
        <dbReference type="EMBL" id="KAI8435628.1"/>
    </source>
</evidence>
<accession>A0ACC0KGS6</accession>
<comment type="caution">
    <text evidence="1">The sequence shown here is derived from an EMBL/GenBank/DDBJ whole genome shotgun (WGS) entry which is preliminary data.</text>
</comment>
<name>A0ACC0KGS6_CHOFU</name>
<sequence>MEKSVGTTIEKIKLQEQDKEAKLKEKREYEATITSLNRSIRDAVLQIEKYQEEIKELSKGNDCLQAQLEVEKIRRNAVAEQVEACNKEIETLKSQSDKGISQVWELRSSLCSSVQTVSDECDIWALLAKPMNNEPLHRVVKKPIDIDNNEEELGEERLKLAKERRDKAVNERERLLAEPEKGEEFVRACIQQQRSGRSFSTKLEANENEPIKFSTSSAARKTIKPIAIKNKPSDMPWYQPYSVLASVTVFLVYFCLLREESDVDLEFNKTLYERIKGLEKEQLLQSYRYNKDNGLSVTEIEKRLKEIEDNEAKGLA</sequence>
<proteinExistence type="predicted"/>
<protein>
    <submittedName>
        <fullName evidence="1">Uncharacterized protein</fullName>
    </submittedName>
</protein>
<dbReference type="Proteomes" id="UP001064048">
    <property type="component" value="Chromosome 6"/>
</dbReference>
<organism evidence="1 2">
    <name type="scientific">Choristoneura fumiferana</name>
    <name type="common">Spruce budworm moth</name>
    <name type="synonym">Archips fumiferana</name>
    <dbReference type="NCBI Taxonomy" id="7141"/>
    <lineage>
        <taxon>Eukaryota</taxon>
        <taxon>Metazoa</taxon>
        <taxon>Ecdysozoa</taxon>
        <taxon>Arthropoda</taxon>
        <taxon>Hexapoda</taxon>
        <taxon>Insecta</taxon>
        <taxon>Pterygota</taxon>
        <taxon>Neoptera</taxon>
        <taxon>Endopterygota</taxon>
        <taxon>Lepidoptera</taxon>
        <taxon>Glossata</taxon>
        <taxon>Ditrysia</taxon>
        <taxon>Tortricoidea</taxon>
        <taxon>Tortricidae</taxon>
        <taxon>Tortricinae</taxon>
        <taxon>Choristoneura</taxon>
    </lineage>
</organism>
<reference evidence="1 2" key="1">
    <citation type="journal article" date="2022" name="Genome Biol. Evol.">
        <title>The Spruce Budworm Genome: Reconstructing the Evolutionary History of Antifreeze Proteins.</title>
        <authorList>
            <person name="Beliveau C."/>
            <person name="Gagne P."/>
            <person name="Picq S."/>
            <person name="Vernygora O."/>
            <person name="Keeling C.I."/>
            <person name="Pinkney K."/>
            <person name="Doucet D."/>
            <person name="Wen F."/>
            <person name="Johnston J.S."/>
            <person name="Maaroufi H."/>
            <person name="Boyle B."/>
            <person name="Laroche J."/>
            <person name="Dewar K."/>
            <person name="Juretic N."/>
            <person name="Blackburn G."/>
            <person name="Nisole A."/>
            <person name="Brunet B."/>
            <person name="Brandao M."/>
            <person name="Lumley L."/>
            <person name="Duan J."/>
            <person name="Quan G."/>
            <person name="Lucarotti C.J."/>
            <person name="Roe A.D."/>
            <person name="Sperling F.A.H."/>
            <person name="Levesque R.C."/>
            <person name="Cusson M."/>
        </authorList>
    </citation>
    <scope>NUCLEOTIDE SEQUENCE [LARGE SCALE GENOMIC DNA]</scope>
    <source>
        <strain evidence="1">Glfc:IPQL:Cfum</strain>
    </source>
</reference>